<dbReference type="Gene3D" id="1.25.40.10">
    <property type="entry name" value="Tetratricopeptide repeat domain"/>
    <property type="match status" value="7"/>
</dbReference>
<dbReference type="InterPro" id="IPR011990">
    <property type="entry name" value="TPR-like_helical_dom_sf"/>
</dbReference>
<feature type="repeat" description="PPR" evidence="2">
    <location>
        <begin position="418"/>
        <end position="452"/>
    </location>
</feature>
<dbReference type="FunFam" id="1.25.40.10:FF:000090">
    <property type="entry name" value="Pentatricopeptide repeat-containing protein, chloroplastic"/>
    <property type="match status" value="1"/>
</dbReference>
<feature type="repeat" description="PPR" evidence="2">
    <location>
        <begin position="316"/>
        <end position="350"/>
    </location>
</feature>
<dbReference type="InterPro" id="IPR046848">
    <property type="entry name" value="E_motif"/>
</dbReference>
<feature type="repeat" description="PPR" evidence="2">
    <location>
        <begin position="718"/>
        <end position="752"/>
    </location>
</feature>
<dbReference type="EMBL" id="JBDFQZ010000002">
    <property type="protein sequence ID" value="KAK9748048.1"/>
    <property type="molecule type" value="Genomic_DNA"/>
</dbReference>
<dbReference type="PROSITE" id="PS51375">
    <property type="entry name" value="PPR"/>
    <property type="match status" value="7"/>
</dbReference>
<dbReference type="Pfam" id="PF13041">
    <property type="entry name" value="PPR_2"/>
    <property type="match status" value="5"/>
</dbReference>
<reference evidence="3" key="1">
    <citation type="submission" date="2024-03" db="EMBL/GenBank/DDBJ databases">
        <title>WGS assembly of Saponaria officinalis var. Norfolk2.</title>
        <authorList>
            <person name="Jenkins J."/>
            <person name="Shu S."/>
            <person name="Grimwood J."/>
            <person name="Barry K."/>
            <person name="Goodstein D."/>
            <person name="Schmutz J."/>
            <person name="Leebens-Mack J."/>
            <person name="Osbourn A."/>
        </authorList>
    </citation>
    <scope>NUCLEOTIDE SEQUENCE [LARGE SCALE GENOMIC DNA]</scope>
    <source>
        <strain evidence="3">JIC</strain>
    </source>
</reference>
<proteinExistence type="predicted"/>
<evidence type="ECO:0008006" key="5">
    <source>
        <dbReference type="Google" id="ProtNLM"/>
    </source>
</evidence>
<dbReference type="FunFam" id="1.25.40.10:FF:000344">
    <property type="entry name" value="Pentatricopeptide repeat-containing protein"/>
    <property type="match status" value="1"/>
</dbReference>
<dbReference type="AlphaFoldDB" id="A0AAW1MJL6"/>
<dbReference type="PANTHER" id="PTHR47928">
    <property type="entry name" value="REPEAT-CONTAINING PROTEIN, PUTATIVE-RELATED"/>
    <property type="match status" value="1"/>
</dbReference>
<dbReference type="GO" id="GO:0003729">
    <property type="term" value="F:mRNA binding"/>
    <property type="evidence" value="ECO:0007669"/>
    <property type="project" value="UniProtKB-ARBA"/>
</dbReference>
<dbReference type="Pfam" id="PF20431">
    <property type="entry name" value="E_motif"/>
    <property type="match status" value="1"/>
</dbReference>
<sequence length="897" mass="99035">MIKQISQNPNFRKLLISKRCINSLATYINTTTPNNSVKNDVFITHINPHEIFSSLNNSMVYTILDVKLLHTHLIKLSTFSSDVFLTNSLIDLYLKLGAIDYAHKVFDEMPSPNDVTWNVMISGHNKNLLYDDAWGYFCRMRTMGFGSSQYSYGSVISACGGLGSLLYGELIYSLTLKDGFFSNGYVRSGMIDLFAKNGRFEDSVRVFYDWPFEENVVCWNSIISGVVKSGDHGRAIELFDQMRCCRVVPNSFTFSGVLTACIALEDDVTGKKVHGLVIKHGAGDDVFVGTSISDLYAKCGAMDEATKNFFRMPVQNVVSWTSMISGYVKKDDVISGLNLFREMRKVGVKVNKYTITIILSACSKLQMIDTAMEIHSWILKSGWLTNPVVSAALINTYSKMGEVHLAELLYVGKGDSDDASVLTAMISSFVQSNRFEKAISLFRRILHTGQKPDNFSISSILSIVNCLDIGRQIHSYVLKTGFLFDVSVGSSLFTMYSKCGHVLQSYEIFLQLPNKDVVSWGSMISGFAEHGLADKAIELFREMLAVGERPDQVPLVGLLTAYAFQGSLVKGKEVHGYVFRAGFSRERLLGGALVNMYAKCGALDSSRRVFDTVPEKDHVMWSALVSGYAKNGDIEEALRLLHEMLMSDLQVDSYTVSSILGSDALLSKTDIGVQLHALVIKLGLQSEGSVVSALMAMYSKSGAVTECRKSFNEIIKPDLIGWTTMIVSYAQHGKGEDALKLYDAMQREGVKPDLVTFVGVLSACNHAGLVEEGYSHLRSMSSVYGIEPGLCHYACMVDLLGRSGRLKEAESFINNMPVEANALIWGTLLAACKVHGDVELGKLAAEKVFELAPSELGAYVSLSNICADLGKWEEVEEIRNQMKGKTRLSKEPGWSHA</sequence>
<name>A0AAW1MJL6_SAPOF</name>
<dbReference type="NCBIfam" id="TIGR00756">
    <property type="entry name" value="PPR"/>
    <property type="match status" value="7"/>
</dbReference>
<feature type="repeat" description="PPR" evidence="2">
    <location>
        <begin position="215"/>
        <end position="249"/>
    </location>
</feature>
<keyword evidence="4" id="KW-1185">Reference proteome</keyword>
<dbReference type="FunFam" id="1.25.40.10:FF:000073">
    <property type="entry name" value="Pentatricopeptide repeat-containing protein chloroplastic"/>
    <property type="match status" value="1"/>
</dbReference>
<dbReference type="SUPFAM" id="SSF48452">
    <property type="entry name" value="TPR-like"/>
    <property type="match status" value="1"/>
</dbReference>
<protein>
    <recommendedName>
        <fullName evidence="5">Pentatricopeptide repeat-containing protein</fullName>
    </recommendedName>
</protein>
<dbReference type="InterPro" id="IPR050421">
    <property type="entry name" value="PPR"/>
</dbReference>
<evidence type="ECO:0000256" key="1">
    <source>
        <dbReference type="ARBA" id="ARBA00022737"/>
    </source>
</evidence>
<evidence type="ECO:0000313" key="3">
    <source>
        <dbReference type="EMBL" id="KAK9748048.1"/>
    </source>
</evidence>
<dbReference type="GO" id="GO:0016070">
    <property type="term" value="P:RNA metabolic process"/>
    <property type="evidence" value="ECO:0007669"/>
    <property type="project" value="UniProtKB-ARBA"/>
</dbReference>
<dbReference type="Proteomes" id="UP001443914">
    <property type="component" value="Unassembled WGS sequence"/>
</dbReference>
<gene>
    <name evidence="3" type="ORF">RND81_02G031800</name>
</gene>
<organism evidence="3 4">
    <name type="scientific">Saponaria officinalis</name>
    <name type="common">Common soapwort</name>
    <name type="synonym">Lychnis saponaria</name>
    <dbReference type="NCBI Taxonomy" id="3572"/>
    <lineage>
        <taxon>Eukaryota</taxon>
        <taxon>Viridiplantae</taxon>
        <taxon>Streptophyta</taxon>
        <taxon>Embryophyta</taxon>
        <taxon>Tracheophyta</taxon>
        <taxon>Spermatophyta</taxon>
        <taxon>Magnoliopsida</taxon>
        <taxon>eudicotyledons</taxon>
        <taxon>Gunneridae</taxon>
        <taxon>Pentapetalae</taxon>
        <taxon>Caryophyllales</taxon>
        <taxon>Caryophyllaceae</taxon>
        <taxon>Caryophylleae</taxon>
        <taxon>Saponaria</taxon>
    </lineage>
</organism>
<feature type="repeat" description="PPR" evidence="2">
    <location>
        <begin position="113"/>
        <end position="147"/>
    </location>
</feature>
<accession>A0AAW1MJL6</accession>
<evidence type="ECO:0000313" key="4">
    <source>
        <dbReference type="Proteomes" id="UP001443914"/>
    </source>
</evidence>
<dbReference type="InterPro" id="IPR002885">
    <property type="entry name" value="PPR_rpt"/>
</dbReference>
<evidence type="ECO:0000256" key="2">
    <source>
        <dbReference type="PROSITE-ProRule" id="PRU00708"/>
    </source>
</evidence>
<keyword evidence="1" id="KW-0677">Repeat</keyword>
<dbReference type="Pfam" id="PF01535">
    <property type="entry name" value="PPR"/>
    <property type="match status" value="5"/>
</dbReference>
<dbReference type="PANTHER" id="PTHR47928:SF207">
    <property type="entry name" value="PENTATRICOPEPTIDE REPEAT-CONTAINING PROTEIN"/>
    <property type="match status" value="1"/>
</dbReference>
<feature type="repeat" description="PPR" evidence="2">
    <location>
        <begin position="516"/>
        <end position="550"/>
    </location>
</feature>
<feature type="repeat" description="PPR" evidence="2">
    <location>
        <begin position="617"/>
        <end position="651"/>
    </location>
</feature>
<comment type="caution">
    <text evidence="3">The sequence shown here is derived from an EMBL/GenBank/DDBJ whole genome shotgun (WGS) entry which is preliminary data.</text>
</comment>
<dbReference type="FunFam" id="1.25.40.10:FF:000031">
    <property type="entry name" value="Pentatricopeptide repeat-containing protein mitochondrial"/>
    <property type="match status" value="1"/>
</dbReference>